<dbReference type="InParanoid" id="A0A1Y2MD77"/>
<gene>
    <name evidence="2" type="ORF">B5807_01689</name>
</gene>
<feature type="coiled-coil region" evidence="1">
    <location>
        <begin position="14"/>
        <end position="48"/>
    </location>
</feature>
<evidence type="ECO:0000313" key="2">
    <source>
        <dbReference type="EMBL" id="OSS54085.1"/>
    </source>
</evidence>
<proteinExistence type="predicted"/>
<name>A0A1Y2MD77_EPING</name>
<dbReference type="Proteomes" id="UP000193240">
    <property type="component" value="Unassembled WGS sequence"/>
</dbReference>
<dbReference type="EMBL" id="KZ107838">
    <property type="protein sequence ID" value="OSS54085.1"/>
    <property type="molecule type" value="Genomic_DNA"/>
</dbReference>
<sequence length="198" mass="22608">MNDYARPSSSRNLINELTVQNEFLRAQIQSLNIQITDLKAENTALRSSATSHWAPQFAQVHNALRYNTLALPAAIESLAIMQQHFHRQGTLRQCSTEGCRRFAFDQICFREGHMSWCATHNRIITGIYTSCSVKSEDRHKCMPVSWEDRHDWHNIVDRAFYDGRIGNKGLEPSHLDSLLFPPPQTTACTAQTWRAHAG</sequence>
<keyword evidence="1" id="KW-0175">Coiled coil</keyword>
<dbReference type="AlphaFoldDB" id="A0A1Y2MD77"/>
<accession>A0A1Y2MD77</accession>
<evidence type="ECO:0000313" key="3">
    <source>
        <dbReference type="Proteomes" id="UP000193240"/>
    </source>
</evidence>
<evidence type="ECO:0000256" key="1">
    <source>
        <dbReference type="SAM" id="Coils"/>
    </source>
</evidence>
<organism evidence="2 3">
    <name type="scientific">Epicoccum nigrum</name>
    <name type="common">Soil fungus</name>
    <name type="synonym">Epicoccum purpurascens</name>
    <dbReference type="NCBI Taxonomy" id="105696"/>
    <lineage>
        <taxon>Eukaryota</taxon>
        <taxon>Fungi</taxon>
        <taxon>Dikarya</taxon>
        <taxon>Ascomycota</taxon>
        <taxon>Pezizomycotina</taxon>
        <taxon>Dothideomycetes</taxon>
        <taxon>Pleosporomycetidae</taxon>
        <taxon>Pleosporales</taxon>
        <taxon>Pleosporineae</taxon>
        <taxon>Didymellaceae</taxon>
        <taxon>Epicoccum</taxon>
    </lineage>
</organism>
<reference evidence="2 3" key="1">
    <citation type="journal article" date="2017" name="Genome Announc.">
        <title>Genome sequence of the saprophytic ascomycete Epicoccum nigrum ICMP 19927 strain isolated from New Zealand.</title>
        <authorList>
            <person name="Fokin M."/>
            <person name="Fleetwood D."/>
            <person name="Weir B.S."/>
            <person name="Villas-Boas S.G."/>
        </authorList>
    </citation>
    <scope>NUCLEOTIDE SEQUENCE [LARGE SCALE GENOMIC DNA]</scope>
    <source>
        <strain evidence="2 3">ICMP 19927</strain>
    </source>
</reference>
<keyword evidence="3" id="KW-1185">Reference proteome</keyword>
<protein>
    <submittedName>
        <fullName evidence="2">Uncharacterized protein</fullName>
    </submittedName>
</protein>